<evidence type="ECO:0000313" key="7">
    <source>
        <dbReference type="EMBL" id="REE94861.1"/>
    </source>
</evidence>
<dbReference type="PIRSF" id="PIRSF038800">
    <property type="entry name" value="KYNU"/>
    <property type="match status" value="1"/>
</dbReference>
<dbReference type="GO" id="GO:0019805">
    <property type="term" value="P:quinolinate biosynthetic process"/>
    <property type="evidence" value="ECO:0007669"/>
    <property type="project" value="UniProtKB-UniRule"/>
</dbReference>
<proteinExistence type="inferred from homology"/>
<evidence type="ECO:0000256" key="2">
    <source>
        <dbReference type="ARBA" id="ARBA00022801"/>
    </source>
</evidence>
<comment type="caution">
    <text evidence="4">Lacks conserved residue(s) required for the propagation of feature annotation.</text>
</comment>
<dbReference type="EC" id="3.7.1.3" evidence="4 5"/>
<dbReference type="HAMAP" id="MF_01970">
    <property type="entry name" value="Kynureninase"/>
    <property type="match status" value="1"/>
</dbReference>
<feature type="binding site" evidence="4">
    <location>
        <begin position="141"/>
        <end position="144"/>
    </location>
    <ligand>
        <name>pyridoxal 5'-phosphate</name>
        <dbReference type="ChEBI" id="CHEBI:597326"/>
    </ligand>
</feature>
<keyword evidence="3 4" id="KW-0663">Pyridoxal phosphate</keyword>
<dbReference type="UniPathway" id="UPA00334">
    <property type="reaction ID" value="UER00455"/>
</dbReference>
<comment type="catalytic activity">
    <reaction evidence="6">
        <text>3-hydroxy-L-kynurenine + H2O = 3-hydroxyanthranilate + L-alanine + H(+)</text>
        <dbReference type="Rhea" id="RHEA:25143"/>
        <dbReference type="ChEBI" id="CHEBI:15377"/>
        <dbReference type="ChEBI" id="CHEBI:15378"/>
        <dbReference type="ChEBI" id="CHEBI:36559"/>
        <dbReference type="ChEBI" id="CHEBI:57972"/>
        <dbReference type="ChEBI" id="CHEBI:58125"/>
        <dbReference type="EC" id="3.7.1.3"/>
    </reaction>
</comment>
<feature type="binding site" evidence="4">
    <location>
        <position position="113"/>
    </location>
    <ligand>
        <name>pyridoxal 5'-phosphate</name>
        <dbReference type="ChEBI" id="CHEBI:597326"/>
    </ligand>
</feature>
<feature type="binding site" evidence="4">
    <location>
        <position position="237"/>
    </location>
    <ligand>
        <name>pyridoxal 5'-phosphate</name>
        <dbReference type="ChEBI" id="CHEBI:597326"/>
    </ligand>
</feature>
<dbReference type="InterPro" id="IPR015421">
    <property type="entry name" value="PyrdxlP-dep_Trfase_major"/>
</dbReference>
<evidence type="ECO:0000256" key="6">
    <source>
        <dbReference type="PIRNR" id="PIRNR038800"/>
    </source>
</evidence>
<dbReference type="AlphaFoldDB" id="A0A3D9ST36"/>
<dbReference type="Pfam" id="PF22580">
    <property type="entry name" value="KYNU_C"/>
    <property type="match status" value="1"/>
</dbReference>
<dbReference type="FunFam" id="3.40.640.10:FF:000107">
    <property type="entry name" value="Kynureninase"/>
    <property type="match status" value="1"/>
</dbReference>
<dbReference type="InterPro" id="IPR015422">
    <property type="entry name" value="PyrdxlP-dep_Trfase_small"/>
</dbReference>
<accession>A0A3D9ST36</accession>
<feature type="binding site" evidence="4">
    <location>
        <position position="215"/>
    </location>
    <ligand>
        <name>pyridoxal 5'-phosphate</name>
        <dbReference type="ChEBI" id="CHEBI:597326"/>
    </ligand>
</feature>
<sequence>MPSRPTLFRGTLIPMTVLSRAECAALDAADPLADLRAEFALPDGVIYLDGNSLGALPRRTSERVRDTIERQWGERLIRSWNEAGWWDLPTTLGDRLARLLGAAPGQVAVCDSTSVNLFKVLTAALRMRPGRTAVVAESGSFPTDLYIAEGVAGAVGGVDRRLVSDASELPGALGDDVAVVLLNHVDYRTGRLHDMAAVTRLIHDHGALAVWDLCHSAGALPIELDACGVDFAVGCGYKYLNGGPGAPAFVYAAARHLGAVEQPLSGWWGHAEPFAFETGYAPAPGIRRFLTGSQPIIGGTALAASLDVWDRVDMTALRAKSLALTDLFMRRAEQAGLDTVTPREPERRGSQVALRVRTGDPGDGYAIVQALIDRDVIGDFRAPDIMRFGFTPLYLRYVDVWDAADALTDVLTTEPWKDDRYTTRNPIT</sequence>
<protein>
    <recommendedName>
        <fullName evidence="4 5">Kynureninase</fullName>
        <ecNumber evidence="4 5">3.7.1.3</ecNumber>
    </recommendedName>
    <alternativeName>
        <fullName evidence="4">L-kynurenine hydrolase</fullName>
    </alternativeName>
</protein>
<feature type="binding site" evidence="4">
    <location>
        <position position="267"/>
    </location>
    <ligand>
        <name>pyridoxal 5'-phosphate</name>
        <dbReference type="ChEBI" id="CHEBI:597326"/>
    </ligand>
</feature>
<organism evidence="7 8">
    <name type="scientific">Thermomonospora umbrina</name>
    <dbReference type="NCBI Taxonomy" id="111806"/>
    <lineage>
        <taxon>Bacteria</taxon>
        <taxon>Bacillati</taxon>
        <taxon>Actinomycetota</taxon>
        <taxon>Actinomycetes</taxon>
        <taxon>Streptosporangiales</taxon>
        <taxon>Thermomonosporaceae</taxon>
        <taxon>Thermomonospora</taxon>
    </lineage>
</organism>
<comment type="function">
    <text evidence="4 6">Catalyzes the cleavage of L-kynurenine (L-Kyn) and L-3-hydroxykynurenine (L-3OHKyn) into anthranilic acid (AA) and 3-hydroxyanthranilic acid (3-OHAA), respectively.</text>
</comment>
<dbReference type="GO" id="GO:0019441">
    <property type="term" value="P:L-tryptophan catabolic process to kynurenine"/>
    <property type="evidence" value="ECO:0007669"/>
    <property type="project" value="TreeGrafter"/>
</dbReference>
<name>A0A3D9ST36_9ACTN</name>
<dbReference type="PANTHER" id="PTHR14084:SF0">
    <property type="entry name" value="KYNURENINASE"/>
    <property type="match status" value="1"/>
</dbReference>
<dbReference type="GO" id="GO:0097053">
    <property type="term" value="P:L-kynurenine catabolic process"/>
    <property type="evidence" value="ECO:0007669"/>
    <property type="project" value="UniProtKB-UniRule"/>
</dbReference>
<dbReference type="SUPFAM" id="SSF53383">
    <property type="entry name" value="PLP-dependent transferases"/>
    <property type="match status" value="1"/>
</dbReference>
<comment type="pathway">
    <text evidence="4 6">Amino-acid degradation; L-kynurenine degradation; L-alanine and anthranilate from L-kynurenine: step 1/1.</text>
</comment>
<evidence type="ECO:0000256" key="5">
    <source>
        <dbReference type="NCBIfam" id="TIGR01814"/>
    </source>
</evidence>
<comment type="similarity">
    <text evidence="4 6">Belongs to the kynureninase family.</text>
</comment>
<comment type="caution">
    <text evidence="7">The sequence shown here is derived from an EMBL/GenBank/DDBJ whole genome shotgun (WGS) entry which is preliminary data.</text>
</comment>
<dbReference type="Gene3D" id="3.40.640.10">
    <property type="entry name" value="Type I PLP-dependent aspartate aminotransferase-like (Major domain)"/>
    <property type="match status" value="1"/>
</dbReference>
<dbReference type="GO" id="GO:0030170">
    <property type="term" value="F:pyridoxal phosphate binding"/>
    <property type="evidence" value="ECO:0007669"/>
    <property type="project" value="UniProtKB-UniRule"/>
</dbReference>
<feature type="modified residue" description="N6-(pyridoxal phosphate)lysine" evidence="4">
    <location>
        <position position="238"/>
    </location>
</feature>
<evidence type="ECO:0000256" key="3">
    <source>
        <dbReference type="ARBA" id="ARBA00022898"/>
    </source>
</evidence>
<feature type="binding site" evidence="4">
    <location>
        <position position="212"/>
    </location>
    <ligand>
        <name>pyridoxal 5'-phosphate</name>
        <dbReference type="ChEBI" id="CHEBI:597326"/>
    </ligand>
</feature>
<comment type="catalytic activity">
    <reaction evidence="4 6">
        <text>L-kynurenine + H2O = anthranilate + L-alanine + H(+)</text>
        <dbReference type="Rhea" id="RHEA:16813"/>
        <dbReference type="ChEBI" id="CHEBI:15377"/>
        <dbReference type="ChEBI" id="CHEBI:15378"/>
        <dbReference type="ChEBI" id="CHEBI:16567"/>
        <dbReference type="ChEBI" id="CHEBI:57959"/>
        <dbReference type="ChEBI" id="CHEBI:57972"/>
        <dbReference type="EC" id="3.7.1.3"/>
    </reaction>
</comment>
<dbReference type="InterPro" id="IPR015424">
    <property type="entry name" value="PyrdxlP-dep_Trfase"/>
</dbReference>
<reference evidence="7 8" key="1">
    <citation type="submission" date="2018-08" db="EMBL/GenBank/DDBJ databases">
        <title>Sequencing the genomes of 1000 actinobacteria strains.</title>
        <authorList>
            <person name="Klenk H.-P."/>
        </authorList>
    </citation>
    <scope>NUCLEOTIDE SEQUENCE [LARGE SCALE GENOMIC DNA]</scope>
    <source>
        <strain evidence="7 8">DSM 43927</strain>
    </source>
</reference>
<evidence type="ECO:0000256" key="4">
    <source>
        <dbReference type="HAMAP-Rule" id="MF_01970"/>
    </source>
</evidence>
<dbReference type="GO" id="GO:0009435">
    <property type="term" value="P:NAD+ biosynthetic process"/>
    <property type="evidence" value="ECO:0007669"/>
    <property type="project" value="UniProtKB-UniRule"/>
</dbReference>
<feature type="binding site" evidence="4">
    <location>
        <position position="114"/>
    </location>
    <ligand>
        <name>pyridoxal 5'-phosphate</name>
        <dbReference type="ChEBI" id="CHEBI:597326"/>
    </ligand>
</feature>
<comment type="pathway">
    <text evidence="4 6">Cofactor biosynthesis; NAD(+) biosynthesis; quinolinate from L-kynurenine: step 2/3.</text>
</comment>
<dbReference type="InterPro" id="IPR010111">
    <property type="entry name" value="Kynureninase"/>
</dbReference>
<dbReference type="EMBL" id="QTTT01000001">
    <property type="protein sequence ID" value="REE94861.1"/>
    <property type="molecule type" value="Genomic_DNA"/>
</dbReference>
<dbReference type="Gene3D" id="3.90.1150.10">
    <property type="entry name" value="Aspartate Aminotransferase, domain 1"/>
    <property type="match status" value="1"/>
</dbReference>
<evidence type="ECO:0000256" key="1">
    <source>
        <dbReference type="ARBA" id="ARBA00022642"/>
    </source>
</evidence>
<dbReference type="NCBIfam" id="TIGR01814">
    <property type="entry name" value="kynureninase"/>
    <property type="match status" value="1"/>
</dbReference>
<dbReference type="GO" id="GO:0005737">
    <property type="term" value="C:cytoplasm"/>
    <property type="evidence" value="ECO:0007669"/>
    <property type="project" value="UniProtKB-UniRule"/>
</dbReference>
<dbReference type="UniPathway" id="UPA00253">
    <property type="reaction ID" value="UER00329"/>
</dbReference>
<evidence type="ECO:0000313" key="8">
    <source>
        <dbReference type="Proteomes" id="UP000256661"/>
    </source>
</evidence>
<keyword evidence="8" id="KW-1185">Reference proteome</keyword>
<dbReference type="PANTHER" id="PTHR14084">
    <property type="entry name" value="KYNURENINASE"/>
    <property type="match status" value="1"/>
</dbReference>
<dbReference type="GO" id="GO:0030429">
    <property type="term" value="F:kynureninase activity"/>
    <property type="evidence" value="ECO:0007669"/>
    <property type="project" value="UniProtKB-UniRule"/>
</dbReference>
<gene>
    <name evidence="4" type="primary">kynU</name>
    <name evidence="7" type="ORF">DFJ69_0230</name>
</gene>
<comment type="subunit">
    <text evidence="4 6">Homodimer.</text>
</comment>
<keyword evidence="1 4" id="KW-0662">Pyridine nucleotide biosynthesis</keyword>
<comment type="cofactor">
    <cofactor evidence="4 6">
        <name>pyridoxal 5'-phosphate</name>
        <dbReference type="ChEBI" id="CHEBI:597326"/>
    </cofactor>
</comment>
<keyword evidence="2 4" id="KW-0378">Hydrolase</keyword>
<dbReference type="GO" id="GO:0043420">
    <property type="term" value="P:anthranilate metabolic process"/>
    <property type="evidence" value="ECO:0007669"/>
    <property type="project" value="TreeGrafter"/>
</dbReference>
<dbReference type="Proteomes" id="UP000256661">
    <property type="component" value="Unassembled WGS sequence"/>
</dbReference>